<dbReference type="PANTHER" id="PTHR21676">
    <property type="entry name" value="PROTEIN STUM"/>
    <property type="match status" value="1"/>
</dbReference>
<keyword evidence="2 6" id="KW-0812">Transmembrane</keyword>
<dbReference type="GO" id="GO:0042330">
    <property type="term" value="P:taxis"/>
    <property type="evidence" value="ECO:0007669"/>
    <property type="project" value="TreeGrafter"/>
</dbReference>
<feature type="compositionally biased region" description="Basic and acidic residues" evidence="5">
    <location>
        <begin position="66"/>
        <end position="91"/>
    </location>
</feature>
<proteinExistence type="predicted"/>
<feature type="compositionally biased region" description="Basic and acidic residues" evidence="5">
    <location>
        <begin position="200"/>
        <end position="215"/>
    </location>
</feature>
<dbReference type="Pfam" id="PF20266">
    <property type="entry name" value="Mab-21_C"/>
    <property type="match status" value="1"/>
</dbReference>
<dbReference type="Gene3D" id="1.10.1410.40">
    <property type="match status" value="1"/>
</dbReference>
<evidence type="ECO:0000259" key="7">
    <source>
        <dbReference type="Pfam" id="PF20266"/>
    </source>
</evidence>
<dbReference type="InterPro" id="IPR024810">
    <property type="entry name" value="MAB21L/cGLR"/>
</dbReference>
<feature type="compositionally biased region" description="Basic and acidic residues" evidence="5">
    <location>
        <begin position="8"/>
        <end position="20"/>
    </location>
</feature>
<dbReference type="GO" id="GO:0050954">
    <property type="term" value="P:sensory perception of mechanical stimulus"/>
    <property type="evidence" value="ECO:0007669"/>
    <property type="project" value="TreeGrafter"/>
</dbReference>
<evidence type="ECO:0000256" key="2">
    <source>
        <dbReference type="ARBA" id="ARBA00022692"/>
    </source>
</evidence>
<feature type="compositionally biased region" description="Basic and acidic residues" evidence="5">
    <location>
        <begin position="1003"/>
        <end position="1012"/>
    </location>
</feature>
<feature type="domain" description="Mab-21-like HhH/H2TH-like" evidence="7">
    <location>
        <begin position="449"/>
        <end position="544"/>
    </location>
</feature>
<feature type="transmembrane region" description="Helical" evidence="6">
    <location>
        <begin position="1278"/>
        <end position="1301"/>
    </location>
</feature>
<dbReference type="Pfam" id="PF15795">
    <property type="entry name" value="Spec3"/>
    <property type="match status" value="1"/>
</dbReference>
<keyword evidence="9" id="KW-1185">Reference proteome</keyword>
<dbReference type="GO" id="GO:0071683">
    <property type="term" value="C:sensory dendrite"/>
    <property type="evidence" value="ECO:0007669"/>
    <property type="project" value="TreeGrafter"/>
</dbReference>
<feature type="compositionally biased region" description="Basic and acidic residues" evidence="5">
    <location>
        <begin position="27"/>
        <end position="58"/>
    </location>
</feature>
<comment type="subcellular location">
    <subcellularLocation>
        <location evidence="1">Membrane</location>
        <topology evidence="1">Multi-pass membrane protein</topology>
    </subcellularLocation>
</comment>
<feature type="region of interest" description="Disordered" evidence="5">
    <location>
        <begin position="1"/>
        <end position="102"/>
    </location>
</feature>
<evidence type="ECO:0000313" key="9">
    <source>
        <dbReference type="Proteomes" id="UP000440578"/>
    </source>
</evidence>
<dbReference type="OrthoDB" id="361532at2759"/>
<feature type="transmembrane region" description="Helical" evidence="6">
    <location>
        <begin position="1234"/>
        <end position="1257"/>
    </location>
</feature>
<accession>A0A6A4VID4</accession>
<dbReference type="PANTHER" id="PTHR21676:SF6">
    <property type="entry name" value="PROTEIN STUM"/>
    <property type="match status" value="1"/>
</dbReference>
<name>A0A6A4VID4_AMPAM</name>
<evidence type="ECO:0000313" key="8">
    <source>
        <dbReference type="EMBL" id="KAF0293765.1"/>
    </source>
</evidence>
<keyword evidence="3 6" id="KW-1133">Transmembrane helix</keyword>
<dbReference type="Proteomes" id="UP000440578">
    <property type="component" value="Unassembled WGS sequence"/>
</dbReference>
<evidence type="ECO:0000256" key="4">
    <source>
        <dbReference type="ARBA" id="ARBA00023136"/>
    </source>
</evidence>
<feature type="region of interest" description="Disordered" evidence="5">
    <location>
        <begin position="181"/>
        <end position="215"/>
    </location>
</feature>
<dbReference type="GO" id="GO:0019230">
    <property type="term" value="P:proprioception"/>
    <property type="evidence" value="ECO:0007669"/>
    <property type="project" value="TreeGrafter"/>
</dbReference>
<evidence type="ECO:0000256" key="1">
    <source>
        <dbReference type="ARBA" id="ARBA00004141"/>
    </source>
</evidence>
<gene>
    <name evidence="8" type="primary">stum</name>
    <name evidence="8" type="ORF">FJT64_008491</name>
</gene>
<evidence type="ECO:0000256" key="3">
    <source>
        <dbReference type="ARBA" id="ARBA00022989"/>
    </source>
</evidence>
<evidence type="ECO:0000256" key="6">
    <source>
        <dbReference type="SAM" id="Phobius"/>
    </source>
</evidence>
<dbReference type="InterPro" id="IPR026673">
    <property type="entry name" value="SPEC3/Stum"/>
</dbReference>
<dbReference type="GO" id="GO:0016020">
    <property type="term" value="C:membrane"/>
    <property type="evidence" value="ECO:0007669"/>
    <property type="project" value="UniProtKB-SubCell"/>
</dbReference>
<feature type="compositionally biased region" description="Basic and acidic residues" evidence="5">
    <location>
        <begin position="1036"/>
        <end position="1051"/>
    </location>
</feature>
<reference evidence="8 9" key="1">
    <citation type="submission" date="2019-07" db="EMBL/GenBank/DDBJ databases">
        <title>Draft genome assembly of a fouling barnacle, Amphibalanus amphitrite (Darwin, 1854): The first reference genome for Thecostraca.</title>
        <authorList>
            <person name="Kim W."/>
        </authorList>
    </citation>
    <scope>NUCLEOTIDE SEQUENCE [LARGE SCALE GENOMIC DNA]</scope>
    <source>
        <strain evidence="8">SNU_AA5</strain>
        <tissue evidence="8">Soma without cirri and trophi</tissue>
    </source>
</reference>
<sequence>MSHHLQRAAHESPGDTRNDGEDQPGSGREEQSHSGREDQLDQSGSDRTDRKDQPRSDRAGQPCGERAVRKDQEDHLLSDRADQPGTGREDQPSGARDPADLLSARLGPDSACRRLLFDTVLLEKNLLIMEPSALQACIVQQELEDAIFWMISRPLMETLMNRQYRRERQKAAETLYSRKNTLQTNKEPASRQWQTSRADQVTKRQEQETTRVGEKPVPLDRESAEAALCRLCRPGGEPRVVSFNRSGSRAEGLDDGVIGGQSVSDHDVMLEMDLGAKSAVVSRDPPSRVSLSDAPQLWVRPTDRPGFVTLHWTPTVRCEHEQAASAPSAQSVRTLMWEFCQILYPTGAELARPGPAVNFRKPEHRDGGKDHVPCQRLKNWWPHQEEFQGRHRQAEFPSRAVRDDMCRFGVHLVPTGMPGSATEMIEWRVSFSRAEVVVVRLLSPVQHATITTLKSMKNIMKESMPVEQSDKRTLKSYFIKNAVLWLLQDTRSEAWAGVSEGVYMALNWLEDHLSAGAIPCFFWPAINLVAELTWDDLQAIITAVRGMREHADRLLLTCCVQALPLDVLMQGDLEPLPELELRRRLGRQMVRNAVFFGTLYRLDAPCWESWHNHFLPALGPAGQHRLLQRVFRRDSGLYTQQCFLLMAWMVVDQTDLTSDGTSCEEKSEELGDSHLGELRETPAEDLVSLMDATPLLALLTDRDLKYLLGDTAAVFAWWNRQLQLPADCRPTGMTAPLDTPRGRAELLLQPDLLLRAVGHSSPQKLVRWRRKDQEYAASFKDNYTAPYSLRQCRRELELIRARDVVPKLQDGLGEETRSELLAAAALWNKSVRQLLLYDRVREEYSRIKRSWNDQWELLPYLFHRIPIPDEASSSSRPTRSPKPPKIRITRPPRESSVFASLLPGRSRAGPVAESRAKYRAPTVPRLPAVMSGRKTAFGGDSADPARQRTSVFDRLSRPDTRSRGRSSVVQERPQPPAVAATSTDETSRPRAEELYDRLISGRSLHDQPDSSSKEILAPRTGGCDGKPAATTSERTSLVEERETAKRQEAKKRINKRKIQPKPEKRPTEVPKRAPRAPARRQGGSVFDRLYRGVPVHATRDSDLLTPEGTTDQSRTRRRSSDASASDQDSEPETRPRSKSPVKRSSSGIHMADVALVSAGEESRLQPGVLPHVKRTKAFSIFGVPVVFPGRLFGRRKREDGDVESLREKGPQLDPSMVNTTSMARGAIPVLPRSAAYLCLLLNIFLPGLGTAASGLLVHCMGRTRYSVETTKQDRWASTCTNLVVALMQLYTLTFCLVGWFWSVGWGVIMVTVADQHRSLQSMSAEERAAQTRRTSFQQLISSD</sequence>
<feature type="compositionally biased region" description="Basic and acidic residues" evidence="5">
    <location>
        <begin position="1060"/>
        <end position="1071"/>
    </location>
</feature>
<keyword evidence="4 6" id="KW-0472">Membrane</keyword>
<comment type="caution">
    <text evidence="8">The sequence shown here is derived from an EMBL/GenBank/DDBJ whole genome shotgun (WGS) entry which is preliminary data.</text>
</comment>
<dbReference type="InterPro" id="IPR046906">
    <property type="entry name" value="Mab-21_HhH/H2TH-like"/>
</dbReference>
<dbReference type="SMART" id="SM01265">
    <property type="entry name" value="Mab-21"/>
    <property type="match status" value="1"/>
</dbReference>
<evidence type="ECO:0000256" key="5">
    <source>
        <dbReference type="SAM" id="MobiDB-lite"/>
    </source>
</evidence>
<dbReference type="EMBL" id="VIIS01001723">
    <property type="protein sequence ID" value="KAF0293765.1"/>
    <property type="molecule type" value="Genomic_DNA"/>
</dbReference>
<feature type="compositionally biased region" description="Polar residues" evidence="5">
    <location>
        <begin position="181"/>
        <end position="199"/>
    </location>
</feature>
<organism evidence="8 9">
    <name type="scientific">Amphibalanus amphitrite</name>
    <name type="common">Striped barnacle</name>
    <name type="synonym">Balanus amphitrite</name>
    <dbReference type="NCBI Taxonomy" id="1232801"/>
    <lineage>
        <taxon>Eukaryota</taxon>
        <taxon>Metazoa</taxon>
        <taxon>Ecdysozoa</taxon>
        <taxon>Arthropoda</taxon>
        <taxon>Crustacea</taxon>
        <taxon>Multicrustacea</taxon>
        <taxon>Cirripedia</taxon>
        <taxon>Thoracica</taxon>
        <taxon>Thoracicalcarea</taxon>
        <taxon>Balanomorpha</taxon>
        <taxon>Balanoidea</taxon>
        <taxon>Balanidae</taxon>
        <taxon>Amphibalaninae</taxon>
        <taxon>Amphibalanus</taxon>
    </lineage>
</organism>
<feature type="compositionally biased region" description="Basic and acidic residues" evidence="5">
    <location>
        <begin position="985"/>
        <end position="996"/>
    </location>
</feature>
<feature type="region of interest" description="Disordered" evidence="5">
    <location>
        <begin position="869"/>
        <end position="1148"/>
    </location>
</feature>
<protein>
    <submittedName>
        <fullName evidence="8">Protein stum</fullName>
    </submittedName>
</protein>